<evidence type="ECO:0000313" key="4">
    <source>
        <dbReference type="EMBL" id="KZN39780.1"/>
    </source>
</evidence>
<dbReference type="RefSeq" id="WP_063365095.1">
    <property type="nucleotide sequence ID" value="NZ_AQHB01000023.1"/>
</dbReference>
<dbReference type="GO" id="GO:0005829">
    <property type="term" value="C:cytosol"/>
    <property type="evidence" value="ECO:0007669"/>
    <property type="project" value="TreeGrafter"/>
</dbReference>
<dbReference type="GO" id="GO:0009117">
    <property type="term" value="P:nucleotide metabolic process"/>
    <property type="evidence" value="ECO:0007669"/>
    <property type="project" value="UniProtKB-KW"/>
</dbReference>
<keyword evidence="5" id="KW-1185">Reference proteome</keyword>
<gene>
    <name evidence="4" type="ORF">N475_13555</name>
</gene>
<comment type="caution">
    <text evidence="4">The sequence shown here is derived from an EMBL/GenBank/DDBJ whole genome shotgun (WGS) entry which is preliminary data.</text>
</comment>
<dbReference type="PATRIC" id="fig|1365250.3.peg.1941"/>
<reference evidence="4 5" key="1">
    <citation type="submission" date="2013-07" db="EMBL/GenBank/DDBJ databases">
        <title>Comparative Genomic and Metabolomic Analysis of Twelve Strains of Pseudoalteromonas luteoviolacea.</title>
        <authorList>
            <person name="Vynne N.G."/>
            <person name="Mansson M."/>
            <person name="Gram L."/>
        </authorList>
    </citation>
    <scope>NUCLEOTIDE SEQUENCE [LARGE SCALE GENOMIC DNA]</scope>
    <source>
        <strain evidence="4 5">DSM 6061</strain>
    </source>
</reference>
<dbReference type="Proteomes" id="UP000076643">
    <property type="component" value="Unassembled WGS sequence"/>
</dbReference>
<dbReference type="GO" id="GO:0009143">
    <property type="term" value="P:nucleoside triphosphate catabolic process"/>
    <property type="evidence" value="ECO:0007669"/>
    <property type="project" value="InterPro"/>
</dbReference>
<dbReference type="InterPro" id="IPR029001">
    <property type="entry name" value="ITPase-like_fam"/>
</dbReference>
<keyword evidence="2" id="KW-0378">Hydrolase</keyword>
<dbReference type="InterPro" id="IPR002637">
    <property type="entry name" value="RdgB/HAM1"/>
</dbReference>
<dbReference type="Pfam" id="PF01725">
    <property type="entry name" value="Ham1p_like"/>
    <property type="match status" value="1"/>
</dbReference>
<evidence type="ECO:0000256" key="2">
    <source>
        <dbReference type="ARBA" id="ARBA00022801"/>
    </source>
</evidence>
<accession>A0A166X7S9</accession>
<evidence type="ECO:0000313" key="5">
    <source>
        <dbReference type="Proteomes" id="UP000076643"/>
    </source>
</evidence>
<dbReference type="GO" id="GO:0047429">
    <property type="term" value="F:nucleoside triphosphate diphosphatase activity"/>
    <property type="evidence" value="ECO:0007669"/>
    <property type="project" value="InterPro"/>
</dbReference>
<organism evidence="4 5">
    <name type="scientific">Pseudoalteromonas luteoviolacea DSM 6061</name>
    <dbReference type="NCBI Taxonomy" id="1365250"/>
    <lineage>
        <taxon>Bacteria</taxon>
        <taxon>Pseudomonadati</taxon>
        <taxon>Pseudomonadota</taxon>
        <taxon>Gammaproteobacteria</taxon>
        <taxon>Alteromonadales</taxon>
        <taxon>Pseudoalteromonadaceae</taxon>
        <taxon>Pseudoalteromonas</taxon>
    </lineage>
</organism>
<dbReference type="CDD" id="cd00515">
    <property type="entry name" value="HAM1"/>
    <property type="match status" value="1"/>
</dbReference>
<evidence type="ECO:0000256" key="3">
    <source>
        <dbReference type="ARBA" id="ARBA00023080"/>
    </source>
</evidence>
<comment type="similarity">
    <text evidence="1">Belongs to the HAM1 NTPase family.</text>
</comment>
<dbReference type="AlphaFoldDB" id="A0A166X7S9"/>
<proteinExistence type="inferred from homology"/>
<evidence type="ECO:0000256" key="1">
    <source>
        <dbReference type="ARBA" id="ARBA00008023"/>
    </source>
</evidence>
<protein>
    <submittedName>
        <fullName evidence="4">Uncharacterized protein</fullName>
    </submittedName>
</protein>
<dbReference type="PANTHER" id="PTHR11067">
    <property type="entry name" value="INOSINE TRIPHOSPHATE PYROPHOSPHATASE/HAM1 PROTEIN"/>
    <property type="match status" value="1"/>
</dbReference>
<dbReference type="PANTHER" id="PTHR11067:SF9">
    <property type="entry name" value="INOSINE TRIPHOSPHATE PYROPHOSPHATASE"/>
    <property type="match status" value="1"/>
</dbReference>
<dbReference type="EMBL" id="AUYB01000098">
    <property type="protein sequence ID" value="KZN39780.1"/>
    <property type="molecule type" value="Genomic_DNA"/>
</dbReference>
<keyword evidence="3" id="KW-0546">Nucleotide metabolism</keyword>
<dbReference type="SUPFAM" id="SSF52972">
    <property type="entry name" value="ITPase-like"/>
    <property type="match status" value="1"/>
</dbReference>
<name>A0A166X7S9_9GAMM</name>
<dbReference type="Gene3D" id="3.90.950.10">
    <property type="match status" value="1"/>
</dbReference>
<sequence>MSHQLMYEHLVIASHNCGKISELYNLMKPYSKDITSSKSLGLTEPEESGNSFIENAEQKATSAANISRCAALADDSGLCIDALNGQPGLHTARWARQAGGYNQAIDHVLERLESVNNRRASMVCALSLAFPDGPVYSFLGEVWGTISWRAKGKNNIGFEPIFIPSGGTKTLAEYALPQRDMLIPRARAFHLLTKQLFKTPPVAISQTQSLGGNYAVL</sequence>